<evidence type="ECO:0008006" key="3">
    <source>
        <dbReference type="Google" id="ProtNLM"/>
    </source>
</evidence>
<reference evidence="1" key="1">
    <citation type="journal article" date="2014" name="Int. J. Syst. Evol. Microbiol.">
        <title>Complete genome sequence of Corynebacterium casei LMG S-19264T (=DSM 44701T), isolated from a smear-ripened cheese.</title>
        <authorList>
            <consortium name="US DOE Joint Genome Institute (JGI-PGF)"/>
            <person name="Walter F."/>
            <person name="Albersmeier A."/>
            <person name="Kalinowski J."/>
            <person name="Ruckert C."/>
        </authorList>
    </citation>
    <scope>NUCLEOTIDE SEQUENCE</scope>
    <source>
        <strain evidence="1">CGMCC 1.15880</strain>
    </source>
</reference>
<comment type="caution">
    <text evidence="1">The sequence shown here is derived from an EMBL/GenBank/DDBJ whole genome shotgun (WGS) entry which is preliminary data.</text>
</comment>
<sequence>MSGKPPTVKPLKDAIATVIAQQRAYEEKRPTRLGKGTEWATSLVGPVIGRFVKPEWVRMAVDASDASAGFTLPAMDHDTSDPAACSAAAIRVQGWAQGLNASSGFAAGVWGAAGLAVDVPATLVLAARTVRATGAAYGFSDDSEEERAFRLMVMEVASSGASDNRDETLKRINKAAKVLSDPAVRKAMDSSLDWVGAKVVDRIARQLGVSLAGRKAGQVVPVVGGLVGATVNASFQTDVARAARYAYSLRWMMERKLLPAPQDNSKDTV</sequence>
<organism evidence="1 2">
    <name type="scientific">Neptunicoccus cionae</name>
    <dbReference type="NCBI Taxonomy" id="2035344"/>
    <lineage>
        <taxon>Bacteria</taxon>
        <taxon>Pseudomonadati</taxon>
        <taxon>Pseudomonadota</taxon>
        <taxon>Alphaproteobacteria</taxon>
        <taxon>Rhodobacterales</taxon>
        <taxon>Paracoccaceae</taxon>
        <taxon>Neptunicoccus</taxon>
    </lineage>
</organism>
<evidence type="ECO:0000313" key="2">
    <source>
        <dbReference type="Proteomes" id="UP000628017"/>
    </source>
</evidence>
<protein>
    <recommendedName>
        <fullName evidence="3">EcsC family protein</fullName>
    </recommendedName>
</protein>
<keyword evidence="2" id="KW-1185">Reference proteome</keyword>
<gene>
    <name evidence="1" type="ORF">GCM10011498_23820</name>
</gene>
<dbReference type="PANTHER" id="PTHR41260">
    <property type="entry name" value="PROTEIN ECSC"/>
    <property type="match status" value="1"/>
</dbReference>
<dbReference type="EMBL" id="BMKA01000003">
    <property type="protein sequence ID" value="GGA22295.1"/>
    <property type="molecule type" value="Genomic_DNA"/>
</dbReference>
<reference evidence="1" key="2">
    <citation type="submission" date="2020-09" db="EMBL/GenBank/DDBJ databases">
        <authorList>
            <person name="Sun Q."/>
            <person name="Zhou Y."/>
        </authorList>
    </citation>
    <scope>NUCLEOTIDE SEQUENCE</scope>
    <source>
        <strain evidence="1">CGMCC 1.15880</strain>
    </source>
</reference>
<evidence type="ECO:0000313" key="1">
    <source>
        <dbReference type="EMBL" id="GGA22295.1"/>
    </source>
</evidence>
<dbReference type="RefSeq" id="WP_188675448.1">
    <property type="nucleotide sequence ID" value="NZ_BMKA01000003.1"/>
</dbReference>
<dbReference type="InterPro" id="IPR024787">
    <property type="entry name" value="EcsC"/>
</dbReference>
<name>A0A916R0C9_9RHOB</name>
<accession>A0A916R0C9</accession>
<proteinExistence type="predicted"/>
<dbReference type="Proteomes" id="UP000628017">
    <property type="component" value="Unassembled WGS sequence"/>
</dbReference>
<dbReference type="AlphaFoldDB" id="A0A916R0C9"/>
<dbReference type="Pfam" id="PF12787">
    <property type="entry name" value="EcsC"/>
    <property type="match status" value="1"/>
</dbReference>
<dbReference type="PANTHER" id="PTHR41260:SF1">
    <property type="entry name" value="PROTEIN ECSC"/>
    <property type="match status" value="1"/>
</dbReference>